<keyword evidence="1" id="KW-0812">Transmembrane</keyword>
<dbReference type="OrthoDB" id="291748at2759"/>
<dbReference type="AlphaFoldDB" id="A0A1R2BVJ7"/>
<organism evidence="2 3">
    <name type="scientific">Stentor coeruleus</name>
    <dbReference type="NCBI Taxonomy" id="5963"/>
    <lineage>
        <taxon>Eukaryota</taxon>
        <taxon>Sar</taxon>
        <taxon>Alveolata</taxon>
        <taxon>Ciliophora</taxon>
        <taxon>Postciliodesmatophora</taxon>
        <taxon>Heterotrichea</taxon>
        <taxon>Heterotrichida</taxon>
        <taxon>Stentoridae</taxon>
        <taxon>Stentor</taxon>
    </lineage>
</organism>
<keyword evidence="1" id="KW-0472">Membrane</keyword>
<feature type="transmembrane region" description="Helical" evidence="1">
    <location>
        <begin position="541"/>
        <end position="567"/>
    </location>
</feature>
<evidence type="ECO:0000313" key="2">
    <source>
        <dbReference type="EMBL" id="OMJ80852.1"/>
    </source>
</evidence>
<proteinExistence type="predicted"/>
<feature type="transmembrane region" description="Helical" evidence="1">
    <location>
        <begin position="614"/>
        <end position="637"/>
    </location>
</feature>
<dbReference type="GO" id="GO:0005886">
    <property type="term" value="C:plasma membrane"/>
    <property type="evidence" value="ECO:0007669"/>
    <property type="project" value="TreeGrafter"/>
</dbReference>
<evidence type="ECO:0000256" key="1">
    <source>
        <dbReference type="SAM" id="Phobius"/>
    </source>
</evidence>
<evidence type="ECO:0000313" key="3">
    <source>
        <dbReference type="Proteomes" id="UP000187209"/>
    </source>
</evidence>
<keyword evidence="1" id="KW-1133">Transmembrane helix</keyword>
<evidence type="ECO:0008006" key="4">
    <source>
        <dbReference type="Google" id="ProtNLM"/>
    </source>
</evidence>
<dbReference type="PANTHER" id="PTHR13018">
    <property type="entry name" value="PROBABLE MEMBRANE PROTEIN DUF221-RELATED"/>
    <property type="match status" value="1"/>
</dbReference>
<dbReference type="EMBL" id="MPUH01000405">
    <property type="protein sequence ID" value="OMJ80852.1"/>
    <property type="molecule type" value="Genomic_DNA"/>
</dbReference>
<feature type="transmembrane region" description="Helical" evidence="1">
    <location>
        <begin position="360"/>
        <end position="380"/>
    </location>
</feature>
<keyword evidence="3" id="KW-1185">Reference proteome</keyword>
<dbReference type="CDD" id="cd00590">
    <property type="entry name" value="RRM_SF"/>
    <property type="match status" value="1"/>
</dbReference>
<name>A0A1R2BVJ7_9CILI</name>
<feature type="transmembrane region" description="Helical" evidence="1">
    <location>
        <begin position="76"/>
        <end position="100"/>
    </location>
</feature>
<dbReference type="Proteomes" id="UP000187209">
    <property type="component" value="Unassembled WGS sequence"/>
</dbReference>
<sequence length="818" mass="94646">MEEVESIKLVDRNMKQRGTLSALKFEDYALPPDIDKAKEFREAHMIRVEVDGELHEASICKTKLSQLGEYGIGLQLYFLSIKQIGIMFLFMSFISIWPMYENYLGNGLPDGVKRQDWDSLTLANQYTYDYTLSETQAENQLHSYKNSKIRLLIADILYSMIFIFSVISMHMVSREKIQSNSQKNVTAADYAVEVTGFPCENFKPEEVTELFSQFGDIVEVRFAYKYNGILKNYKQRADLLMELRYLERLNLTGANVEYKLATVKKEIKRFDEEIKTRQANMAKSHDELPVIKAFIIFARLSDRLNCLTNYKHASISLSRYPNQLKFRNTFKLTVLPTSEPSNINWENLEYTSCKRLLRQFLAIFLACIVFISTIIVVYLMRSFDDGLPSNIKCIKTYQVDKNVSLNIAKILYTTDDMKYCYCSLQSLKEILADTSLTNYCGYFLKKRSYGITIRFFVSCGVIMINFFLKLVFRGLSRFERVDSKSKEQVKIMVRVFIAVFINTSLIVLAVNANFSSVGFFDKLPFGKYIFNSMFSDFTREWYVQVGSTLTITMIVSVFSPQIGNLLIFYPKGACKRVCCRRYKTQREINIAFTGPDFDIATRYSQILNVVFSSMLYSGGIPLLNVTCCATMLVLYWIDKILVLRHYSKPPRFSQELNDKFLAILPLSAALHSAFSLYMLGSEDIFPEHFYTQDGYLYSYKNTIYDRVVSISGIICLGIIIVSICAYIYISSSNWYFSCNFKKKNYSKVHAENLEGEKTFYDELENIKQHGLHTYNILSNQIYHDLIVSMKESIHEMVPGIVKPRSNSKDYLVECNTEN</sequence>
<feature type="transmembrane region" description="Helical" evidence="1">
    <location>
        <begin position="493"/>
        <end position="514"/>
    </location>
</feature>
<gene>
    <name evidence="2" type="ORF">SteCoe_18802</name>
</gene>
<feature type="transmembrane region" description="Helical" evidence="1">
    <location>
        <begin position="451"/>
        <end position="472"/>
    </location>
</feature>
<dbReference type="PANTHER" id="PTHR13018:SF135">
    <property type="entry name" value="CSC1_OSCA1-LIKE 7TM REGION DOMAIN-CONTAINING PROTEIN"/>
    <property type="match status" value="1"/>
</dbReference>
<accession>A0A1R2BVJ7</accession>
<comment type="caution">
    <text evidence="2">The sequence shown here is derived from an EMBL/GenBank/DDBJ whole genome shotgun (WGS) entry which is preliminary data.</text>
</comment>
<dbReference type="GO" id="GO:0005227">
    <property type="term" value="F:calcium-activated cation channel activity"/>
    <property type="evidence" value="ECO:0007669"/>
    <property type="project" value="InterPro"/>
</dbReference>
<reference evidence="2 3" key="1">
    <citation type="submission" date="2016-11" db="EMBL/GenBank/DDBJ databases">
        <title>The macronuclear genome of Stentor coeruleus: a giant cell with tiny introns.</title>
        <authorList>
            <person name="Slabodnick M."/>
            <person name="Ruby J.G."/>
            <person name="Reiff S.B."/>
            <person name="Swart E.C."/>
            <person name="Gosai S."/>
            <person name="Prabakaran S."/>
            <person name="Witkowska E."/>
            <person name="Larue G.E."/>
            <person name="Fisher S."/>
            <person name="Freeman R.M."/>
            <person name="Gunawardena J."/>
            <person name="Chu W."/>
            <person name="Stover N.A."/>
            <person name="Gregory B.D."/>
            <person name="Nowacki M."/>
            <person name="Derisi J."/>
            <person name="Roy S.W."/>
            <person name="Marshall W.F."/>
            <person name="Sood P."/>
        </authorList>
    </citation>
    <scope>NUCLEOTIDE SEQUENCE [LARGE SCALE GENOMIC DNA]</scope>
    <source>
        <strain evidence="2">WM001</strain>
    </source>
</reference>
<protein>
    <recommendedName>
        <fullName evidence="4">RRM domain-containing protein</fullName>
    </recommendedName>
</protein>
<feature type="transmembrane region" description="Helical" evidence="1">
    <location>
        <begin position="707"/>
        <end position="729"/>
    </location>
</feature>
<feature type="transmembrane region" description="Helical" evidence="1">
    <location>
        <begin position="151"/>
        <end position="172"/>
    </location>
</feature>
<dbReference type="InterPro" id="IPR045122">
    <property type="entry name" value="Csc1-like"/>
</dbReference>